<gene>
    <name evidence="2" type="ORF">AABB24_006145</name>
</gene>
<dbReference type="AlphaFoldDB" id="A0ABD2V1E7"/>
<keyword evidence="1" id="KW-0812">Transmembrane</keyword>
<organism evidence="2 3">
    <name type="scientific">Solanum stoloniferum</name>
    <dbReference type="NCBI Taxonomy" id="62892"/>
    <lineage>
        <taxon>Eukaryota</taxon>
        <taxon>Viridiplantae</taxon>
        <taxon>Streptophyta</taxon>
        <taxon>Embryophyta</taxon>
        <taxon>Tracheophyta</taxon>
        <taxon>Spermatophyta</taxon>
        <taxon>Magnoliopsida</taxon>
        <taxon>eudicotyledons</taxon>
        <taxon>Gunneridae</taxon>
        <taxon>Pentapetalae</taxon>
        <taxon>asterids</taxon>
        <taxon>lamiids</taxon>
        <taxon>Solanales</taxon>
        <taxon>Solanaceae</taxon>
        <taxon>Solanoideae</taxon>
        <taxon>Solaneae</taxon>
        <taxon>Solanum</taxon>
    </lineage>
</organism>
<feature type="transmembrane region" description="Helical" evidence="1">
    <location>
        <begin position="52"/>
        <end position="75"/>
    </location>
</feature>
<feature type="transmembrane region" description="Helical" evidence="1">
    <location>
        <begin position="87"/>
        <end position="120"/>
    </location>
</feature>
<dbReference type="EMBL" id="JBJKTR010000003">
    <property type="protein sequence ID" value="KAL3374515.1"/>
    <property type="molecule type" value="Genomic_DNA"/>
</dbReference>
<keyword evidence="3" id="KW-1185">Reference proteome</keyword>
<evidence type="ECO:0000256" key="1">
    <source>
        <dbReference type="SAM" id="Phobius"/>
    </source>
</evidence>
<evidence type="ECO:0000313" key="3">
    <source>
        <dbReference type="Proteomes" id="UP001627284"/>
    </source>
</evidence>
<evidence type="ECO:0000313" key="2">
    <source>
        <dbReference type="EMBL" id="KAL3374515.1"/>
    </source>
</evidence>
<keyword evidence="1" id="KW-1133">Transmembrane helix</keyword>
<accession>A0ABD2V1E7</accession>
<dbReference type="PANTHER" id="PTHR34656">
    <property type="entry name" value="PYRROLINE-5-CARBOXYLATE REDUCTASE"/>
    <property type="match status" value="1"/>
</dbReference>
<protein>
    <submittedName>
        <fullName evidence="2">Uncharacterized protein</fullName>
    </submittedName>
</protein>
<reference evidence="2 3" key="1">
    <citation type="submission" date="2024-05" db="EMBL/GenBank/DDBJ databases">
        <title>De novo assembly of an allotetraploid wild potato.</title>
        <authorList>
            <person name="Hosaka A.J."/>
        </authorList>
    </citation>
    <scope>NUCLEOTIDE SEQUENCE [LARGE SCALE GENOMIC DNA]</scope>
    <source>
        <tissue evidence="2">Young leaves</tissue>
    </source>
</reference>
<comment type="caution">
    <text evidence="2">The sequence shown here is derived from an EMBL/GenBank/DDBJ whole genome shotgun (WGS) entry which is preliminary data.</text>
</comment>
<dbReference type="PANTHER" id="PTHR34656:SF5">
    <property type="entry name" value="PGG DOMAIN-CONTAINING PROTEIN"/>
    <property type="match status" value="1"/>
</dbReference>
<name>A0ABD2V1E7_9SOLN</name>
<sequence>MINSTNIHYFAPSILLLPPPKFSLYIYSPKHSANSPEIMNISEQSFFNKTTATTTTTTCLFFLLISFSTTTIIFSSGDREATSVFPFIFASAVVVAGFVVLAVRTTVVAWITVVVLLAFVGKRRRIFAKDGKKITSEVVVYVVNEVIKEKGFVAISGVMILGLIATALL</sequence>
<keyword evidence="1" id="KW-0472">Membrane</keyword>
<dbReference type="Proteomes" id="UP001627284">
    <property type="component" value="Unassembled WGS sequence"/>
</dbReference>
<feature type="transmembrane region" description="Helical" evidence="1">
    <location>
        <begin position="151"/>
        <end position="168"/>
    </location>
</feature>
<proteinExistence type="predicted"/>